<evidence type="ECO:0000256" key="6">
    <source>
        <dbReference type="ARBA" id="ARBA00022723"/>
    </source>
</evidence>
<accession>A0ABW3RRM6</accession>
<dbReference type="Gene3D" id="3.40.50.300">
    <property type="entry name" value="P-loop containing nucleotide triphosphate hydrolases"/>
    <property type="match status" value="1"/>
</dbReference>
<evidence type="ECO:0000256" key="10">
    <source>
        <dbReference type="ARBA" id="ARBA00032441"/>
    </source>
</evidence>
<dbReference type="PANTHER" id="PTHR33540">
    <property type="entry name" value="TRNA THREONYLCARBAMOYLADENOSINE BIOSYNTHESIS PROTEIN TSAE"/>
    <property type="match status" value="1"/>
</dbReference>
<keyword evidence="4" id="KW-0963">Cytoplasm</keyword>
<gene>
    <name evidence="11" type="primary">tsaE</name>
    <name evidence="11" type="ORF">ACFQ3W_02205</name>
</gene>
<reference evidence="12" key="1">
    <citation type="journal article" date="2019" name="Int. J. Syst. Evol. Microbiol.">
        <title>The Global Catalogue of Microorganisms (GCM) 10K type strain sequencing project: providing services to taxonomists for standard genome sequencing and annotation.</title>
        <authorList>
            <consortium name="The Broad Institute Genomics Platform"/>
            <consortium name="The Broad Institute Genome Sequencing Center for Infectious Disease"/>
            <person name="Wu L."/>
            <person name="Ma J."/>
        </authorList>
    </citation>
    <scope>NUCLEOTIDE SEQUENCE [LARGE SCALE GENOMIC DNA]</scope>
    <source>
        <strain evidence="12">CCUG 59189</strain>
    </source>
</reference>
<keyword evidence="8" id="KW-0067">ATP-binding</keyword>
<evidence type="ECO:0000256" key="2">
    <source>
        <dbReference type="ARBA" id="ARBA00007599"/>
    </source>
</evidence>
<dbReference type="InterPro" id="IPR027417">
    <property type="entry name" value="P-loop_NTPase"/>
</dbReference>
<evidence type="ECO:0000256" key="9">
    <source>
        <dbReference type="ARBA" id="ARBA00022842"/>
    </source>
</evidence>
<keyword evidence="7" id="KW-0547">Nucleotide-binding</keyword>
<comment type="similarity">
    <text evidence="2">Belongs to the TsaE family.</text>
</comment>
<evidence type="ECO:0000313" key="12">
    <source>
        <dbReference type="Proteomes" id="UP001597262"/>
    </source>
</evidence>
<evidence type="ECO:0000313" key="11">
    <source>
        <dbReference type="EMBL" id="MFD1175123.1"/>
    </source>
</evidence>
<evidence type="ECO:0000256" key="1">
    <source>
        <dbReference type="ARBA" id="ARBA00004496"/>
    </source>
</evidence>
<keyword evidence="9" id="KW-0460">Magnesium</keyword>
<dbReference type="SUPFAM" id="SSF52540">
    <property type="entry name" value="P-loop containing nucleoside triphosphate hydrolases"/>
    <property type="match status" value="1"/>
</dbReference>
<sequence length="133" mass="14890">MAVPGTVIALDGDLGAGKTAFSQRFAKHLGVKDTVNSPTFTLIKEYKGRLPLYHMDVYRLSLEEADELGLDEYFFGAGVTLVEWASLIEEILPGELLYIYIETVSEAGRRMYIKGRGEPYEHWVSTLRENGVS</sequence>
<keyword evidence="12" id="KW-1185">Reference proteome</keyword>
<evidence type="ECO:0000256" key="5">
    <source>
        <dbReference type="ARBA" id="ARBA00022694"/>
    </source>
</evidence>
<protein>
    <recommendedName>
        <fullName evidence="3">tRNA threonylcarbamoyladenosine biosynthesis protein TsaE</fullName>
    </recommendedName>
    <alternativeName>
        <fullName evidence="10">t(6)A37 threonylcarbamoyladenosine biosynthesis protein TsaE</fullName>
    </alternativeName>
</protein>
<dbReference type="PANTHER" id="PTHR33540:SF2">
    <property type="entry name" value="TRNA THREONYLCARBAMOYLADENOSINE BIOSYNTHESIS PROTEIN TSAE"/>
    <property type="match status" value="1"/>
</dbReference>
<dbReference type="RefSeq" id="WP_379316382.1">
    <property type="nucleotide sequence ID" value="NZ_JBHTLM010000001.1"/>
</dbReference>
<dbReference type="Proteomes" id="UP001597262">
    <property type="component" value="Unassembled WGS sequence"/>
</dbReference>
<evidence type="ECO:0000256" key="8">
    <source>
        <dbReference type="ARBA" id="ARBA00022840"/>
    </source>
</evidence>
<proteinExistence type="inferred from homology"/>
<evidence type="ECO:0000256" key="3">
    <source>
        <dbReference type="ARBA" id="ARBA00019010"/>
    </source>
</evidence>
<name>A0ABW3RRM6_9BACL</name>
<dbReference type="InterPro" id="IPR003442">
    <property type="entry name" value="T6A_TsaE"/>
</dbReference>
<dbReference type="NCBIfam" id="TIGR00150">
    <property type="entry name" value="T6A_YjeE"/>
    <property type="match status" value="1"/>
</dbReference>
<comment type="caution">
    <text evidence="11">The sequence shown here is derived from an EMBL/GenBank/DDBJ whole genome shotgun (WGS) entry which is preliminary data.</text>
</comment>
<evidence type="ECO:0000256" key="7">
    <source>
        <dbReference type="ARBA" id="ARBA00022741"/>
    </source>
</evidence>
<keyword evidence="6" id="KW-0479">Metal-binding</keyword>
<organism evidence="11 12">
    <name type="scientific">Paenibacillus puldeungensis</name>
    <dbReference type="NCBI Taxonomy" id="696536"/>
    <lineage>
        <taxon>Bacteria</taxon>
        <taxon>Bacillati</taxon>
        <taxon>Bacillota</taxon>
        <taxon>Bacilli</taxon>
        <taxon>Bacillales</taxon>
        <taxon>Paenibacillaceae</taxon>
        <taxon>Paenibacillus</taxon>
    </lineage>
</organism>
<evidence type="ECO:0000256" key="4">
    <source>
        <dbReference type="ARBA" id="ARBA00022490"/>
    </source>
</evidence>
<dbReference type="EMBL" id="JBHTLM010000001">
    <property type="protein sequence ID" value="MFD1175123.1"/>
    <property type="molecule type" value="Genomic_DNA"/>
</dbReference>
<keyword evidence="5" id="KW-0819">tRNA processing</keyword>
<comment type="subcellular location">
    <subcellularLocation>
        <location evidence="1">Cytoplasm</location>
    </subcellularLocation>
</comment>
<dbReference type="Pfam" id="PF02367">
    <property type="entry name" value="TsaE"/>
    <property type="match status" value="1"/>
</dbReference>